<dbReference type="EMBL" id="JBHSNC010000031">
    <property type="protein sequence ID" value="MFC5529818.1"/>
    <property type="molecule type" value="Genomic_DNA"/>
</dbReference>
<dbReference type="Proteomes" id="UP001596108">
    <property type="component" value="Unassembled WGS sequence"/>
</dbReference>
<evidence type="ECO:0000313" key="2">
    <source>
        <dbReference type="Proteomes" id="UP001596108"/>
    </source>
</evidence>
<comment type="caution">
    <text evidence="1">The sequence shown here is derived from an EMBL/GenBank/DDBJ whole genome shotgun (WGS) entry which is preliminary data.</text>
</comment>
<protein>
    <submittedName>
        <fullName evidence="1">Carboxypeptidase-like regulatory domain-containing protein</fullName>
    </submittedName>
</protein>
<keyword evidence="2" id="KW-1185">Reference proteome</keyword>
<dbReference type="SUPFAM" id="SSF49464">
    <property type="entry name" value="Carboxypeptidase regulatory domain-like"/>
    <property type="match status" value="1"/>
</dbReference>
<sequence>MIKISKVRLFVLLAVTTALWMVSSSVVIARREVPLGRIELERTSFVAKSWQSDGAHLTAVKGKLTFGERPVANALLQADAQGRTIRTREDGSFELLVDRSLIARKPVSVVSVQEAKIAGKPIGNEVADPILSASSTISVYHPIEVTQVEPSDTDASRVKVHARFMIETGDKISFFQVDKYRISGQVGNADGNPVKDAIVWMDRDGGEGFAKSTPTDRDGRYEMYYLPEEEETNLTVIVGTRRYTLPDGKVFNLPRNTSVDIRIRLPREGSVIDDKPPTLVCTTSRGATYTGLLAGLDVPPGTPYSVTIPDRHGRFVMTVPKDAWEKRPLFFETRLTKFVAQGKVLKAGDELPVGFVQPGDHDPRLAAATP</sequence>
<gene>
    <name evidence="1" type="ORF">ACFPQ4_10220</name>
</gene>
<reference evidence="2" key="1">
    <citation type="journal article" date="2019" name="Int. J. Syst. Evol. Microbiol.">
        <title>The Global Catalogue of Microorganisms (GCM) 10K type strain sequencing project: providing services to taxonomists for standard genome sequencing and annotation.</title>
        <authorList>
            <consortium name="The Broad Institute Genomics Platform"/>
            <consortium name="The Broad Institute Genome Sequencing Center for Infectious Disease"/>
            <person name="Wu L."/>
            <person name="Ma J."/>
        </authorList>
    </citation>
    <scope>NUCLEOTIDE SEQUENCE [LARGE SCALE GENOMIC DNA]</scope>
    <source>
        <strain evidence="2">CGMCC 1.18578</strain>
    </source>
</reference>
<accession>A0ABW0QYH7</accession>
<name>A0ABW0QYH7_9BACL</name>
<dbReference type="InterPro" id="IPR008969">
    <property type="entry name" value="CarboxyPept-like_regulatory"/>
</dbReference>
<evidence type="ECO:0000313" key="1">
    <source>
        <dbReference type="EMBL" id="MFC5529818.1"/>
    </source>
</evidence>
<dbReference type="RefSeq" id="WP_378111741.1">
    <property type="nucleotide sequence ID" value="NZ_JBHSNC010000031.1"/>
</dbReference>
<organism evidence="1 2">
    <name type="scientific">Cohnella yongneupensis</name>
    <dbReference type="NCBI Taxonomy" id="425006"/>
    <lineage>
        <taxon>Bacteria</taxon>
        <taxon>Bacillati</taxon>
        <taxon>Bacillota</taxon>
        <taxon>Bacilli</taxon>
        <taxon>Bacillales</taxon>
        <taxon>Paenibacillaceae</taxon>
        <taxon>Cohnella</taxon>
    </lineage>
</organism>
<proteinExistence type="predicted"/>